<dbReference type="CDD" id="cd00086">
    <property type="entry name" value="homeodomain"/>
    <property type="match status" value="1"/>
</dbReference>
<dbReference type="Pfam" id="PF00046">
    <property type="entry name" value="Homeodomain"/>
    <property type="match status" value="1"/>
</dbReference>
<evidence type="ECO:0000256" key="5">
    <source>
        <dbReference type="ARBA" id="ARBA00023242"/>
    </source>
</evidence>
<dbReference type="InterPro" id="IPR009057">
    <property type="entry name" value="Homeodomain-like_sf"/>
</dbReference>
<dbReference type="SMART" id="SM00389">
    <property type="entry name" value="HOX"/>
    <property type="match status" value="1"/>
</dbReference>
<keyword evidence="2" id="KW-0217">Developmental protein</keyword>
<accession>A7RHQ5</accession>
<comment type="subcellular location">
    <subcellularLocation>
        <location evidence="1 6 7">Nucleus</location>
    </subcellularLocation>
</comment>
<dbReference type="GO" id="GO:0005634">
    <property type="term" value="C:nucleus"/>
    <property type="evidence" value="ECO:0007669"/>
    <property type="project" value="UniProtKB-SubCell"/>
</dbReference>
<dbReference type="PANTHER" id="PTHR24340:SF41">
    <property type="entry name" value="MUSCLE-SPECIFIC HOMEOBOX PROTEIN TINMAN-RELATED"/>
    <property type="match status" value="1"/>
</dbReference>
<evidence type="ECO:0000256" key="2">
    <source>
        <dbReference type="ARBA" id="ARBA00022473"/>
    </source>
</evidence>
<dbReference type="eggNOG" id="KOG0842">
    <property type="taxonomic scope" value="Eukaryota"/>
</dbReference>
<dbReference type="InterPro" id="IPR001356">
    <property type="entry name" value="HD"/>
</dbReference>
<keyword evidence="3 6" id="KW-0238">DNA-binding</keyword>
<dbReference type="AlphaFoldDB" id="A7RHQ5"/>
<evidence type="ECO:0000313" key="10">
    <source>
        <dbReference type="EMBL" id="EDO49019.1"/>
    </source>
</evidence>
<sequence length="215" mass="24957">MGDRSQYFSIENLLGLKQPIKSFPTEKNGEGSQRKRRTYRRKLFTDTQLESLNTAFARQKYLSSKEQGELATTLGLTSKQIKTWFQNKRYKSRQKEMKNLFWLGGGCLGALYQDKSTLPPLTLGFQHHYNYCSKDVQEMLQPLCKWRGAWTSQERAPWPRGEVTCPSQVNLTRQSQGQVTWPSKGVTACHRQRSLAQQSQGQVTWPRNRDFTSRQ</sequence>
<evidence type="ECO:0000256" key="3">
    <source>
        <dbReference type="ARBA" id="ARBA00023125"/>
    </source>
</evidence>
<feature type="domain" description="Homeobox" evidence="9">
    <location>
        <begin position="35"/>
        <end position="95"/>
    </location>
</feature>
<name>A7RHQ5_NEMVE</name>
<feature type="region of interest" description="Disordered" evidence="8">
    <location>
        <begin position="192"/>
        <end position="215"/>
    </location>
</feature>
<dbReference type="InParanoid" id="A7RHQ5"/>
<dbReference type="GO" id="GO:0003677">
    <property type="term" value="F:DNA binding"/>
    <property type="evidence" value="ECO:0007669"/>
    <property type="project" value="UniProtKB-UniRule"/>
</dbReference>
<dbReference type="Proteomes" id="UP000001593">
    <property type="component" value="Unassembled WGS sequence"/>
</dbReference>
<dbReference type="EMBL" id="DS469511">
    <property type="protein sequence ID" value="EDO49019.1"/>
    <property type="molecule type" value="Genomic_DNA"/>
</dbReference>
<dbReference type="HOGENOM" id="CLU_1284649_0_0_1"/>
<dbReference type="OrthoDB" id="5954982at2759"/>
<dbReference type="PRINTS" id="PR00031">
    <property type="entry name" value="HTHREPRESSR"/>
</dbReference>
<evidence type="ECO:0000256" key="1">
    <source>
        <dbReference type="ARBA" id="ARBA00004123"/>
    </source>
</evidence>
<dbReference type="PhylomeDB" id="A7RHQ5"/>
<dbReference type="PROSITE" id="PS50071">
    <property type="entry name" value="HOMEOBOX_2"/>
    <property type="match status" value="1"/>
</dbReference>
<dbReference type="KEGG" id="nve:5521160"/>
<dbReference type="PANTHER" id="PTHR24340">
    <property type="entry name" value="HOMEOBOX PROTEIN NKX"/>
    <property type="match status" value="1"/>
</dbReference>
<evidence type="ECO:0000313" key="11">
    <source>
        <dbReference type="Proteomes" id="UP000001593"/>
    </source>
</evidence>
<evidence type="ECO:0000256" key="7">
    <source>
        <dbReference type="RuleBase" id="RU000682"/>
    </source>
</evidence>
<protein>
    <recommendedName>
        <fullName evidence="9">Homeobox domain-containing protein</fullName>
    </recommendedName>
</protein>
<organism evidence="10 11">
    <name type="scientific">Nematostella vectensis</name>
    <name type="common">Starlet sea anemone</name>
    <dbReference type="NCBI Taxonomy" id="45351"/>
    <lineage>
        <taxon>Eukaryota</taxon>
        <taxon>Metazoa</taxon>
        <taxon>Cnidaria</taxon>
        <taxon>Anthozoa</taxon>
        <taxon>Hexacorallia</taxon>
        <taxon>Actiniaria</taxon>
        <taxon>Edwardsiidae</taxon>
        <taxon>Nematostella</taxon>
    </lineage>
</organism>
<feature type="DNA-binding region" description="Homeobox" evidence="6">
    <location>
        <begin position="37"/>
        <end position="96"/>
    </location>
</feature>
<evidence type="ECO:0000256" key="4">
    <source>
        <dbReference type="ARBA" id="ARBA00023155"/>
    </source>
</evidence>
<reference evidence="10 11" key="1">
    <citation type="journal article" date="2007" name="Science">
        <title>Sea anemone genome reveals ancestral eumetazoan gene repertoire and genomic organization.</title>
        <authorList>
            <person name="Putnam N.H."/>
            <person name="Srivastava M."/>
            <person name="Hellsten U."/>
            <person name="Dirks B."/>
            <person name="Chapman J."/>
            <person name="Salamov A."/>
            <person name="Terry A."/>
            <person name="Shapiro H."/>
            <person name="Lindquist E."/>
            <person name="Kapitonov V.V."/>
            <person name="Jurka J."/>
            <person name="Genikhovich G."/>
            <person name="Grigoriev I.V."/>
            <person name="Lucas S.M."/>
            <person name="Steele R.E."/>
            <person name="Finnerty J.R."/>
            <person name="Technau U."/>
            <person name="Martindale M.Q."/>
            <person name="Rokhsar D.S."/>
        </authorList>
    </citation>
    <scope>NUCLEOTIDE SEQUENCE [LARGE SCALE GENOMIC DNA]</scope>
    <source>
        <strain evidence="11">CH2 X CH6</strain>
    </source>
</reference>
<evidence type="ECO:0000256" key="6">
    <source>
        <dbReference type="PROSITE-ProRule" id="PRU00108"/>
    </source>
</evidence>
<feature type="compositionally biased region" description="Polar residues" evidence="8">
    <location>
        <begin position="194"/>
        <end position="205"/>
    </location>
</feature>
<keyword evidence="5 6" id="KW-0539">Nucleus</keyword>
<evidence type="ECO:0000259" key="9">
    <source>
        <dbReference type="PROSITE" id="PS50071"/>
    </source>
</evidence>
<keyword evidence="11" id="KW-1185">Reference proteome</keyword>
<proteinExistence type="predicted"/>
<dbReference type="InterPro" id="IPR017970">
    <property type="entry name" value="Homeobox_CS"/>
</dbReference>
<dbReference type="SUPFAM" id="SSF46689">
    <property type="entry name" value="Homeodomain-like"/>
    <property type="match status" value="1"/>
</dbReference>
<evidence type="ECO:0000256" key="8">
    <source>
        <dbReference type="SAM" id="MobiDB-lite"/>
    </source>
</evidence>
<keyword evidence="4 6" id="KW-0371">Homeobox</keyword>
<dbReference type="GO" id="GO:0000981">
    <property type="term" value="F:DNA-binding transcription factor activity, RNA polymerase II-specific"/>
    <property type="evidence" value="ECO:0007669"/>
    <property type="project" value="InterPro"/>
</dbReference>
<dbReference type="InterPro" id="IPR000047">
    <property type="entry name" value="HTH_motif"/>
</dbReference>
<dbReference type="PROSITE" id="PS00027">
    <property type="entry name" value="HOMEOBOX_1"/>
    <property type="match status" value="1"/>
</dbReference>
<dbReference type="InterPro" id="IPR050394">
    <property type="entry name" value="Homeobox_NK-like"/>
</dbReference>
<dbReference type="Gene3D" id="1.10.10.60">
    <property type="entry name" value="Homeodomain-like"/>
    <property type="match status" value="1"/>
</dbReference>
<gene>
    <name evidence="10" type="ORF">NEMVEDRAFT_v1g197288</name>
</gene>